<proteinExistence type="predicted"/>
<accession>A0AAV4N3Z4</accession>
<organism evidence="1 2">
    <name type="scientific">Caerostris darwini</name>
    <dbReference type="NCBI Taxonomy" id="1538125"/>
    <lineage>
        <taxon>Eukaryota</taxon>
        <taxon>Metazoa</taxon>
        <taxon>Ecdysozoa</taxon>
        <taxon>Arthropoda</taxon>
        <taxon>Chelicerata</taxon>
        <taxon>Arachnida</taxon>
        <taxon>Araneae</taxon>
        <taxon>Araneomorphae</taxon>
        <taxon>Entelegynae</taxon>
        <taxon>Araneoidea</taxon>
        <taxon>Araneidae</taxon>
        <taxon>Caerostris</taxon>
    </lineage>
</organism>
<reference evidence="1 2" key="1">
    <citation type="submission" date="2021-06" db="EMBL/GenBank/DDBJ databases">
        <title>Caerostris darwini draft genome.</title>
        <authorList>
            <person name="Kono N."/>
            <person name="Arakawa K."/>
        </authorList>
    </citation>
    <scope>NUCLEOTIDE SEQUENCE [LARGE SCALE GENOMIC DNA]</scope>
</reference>
<name>A0AAV4N3Z4_9ARAC</name>
<dbReference type="EMBL" id="BPLQ01001156">
    <property type="protein sequence ID" value="GIX79156.1"/>
    <property type="molecule type" value="Genomic_DNA"/>
</dbReference>
<protein>
    <submittedName>
        <fullName evidence="1">Uncharacterized protein</fullName>
    </submittedName>
</protein>
<keyword evidence="2" id="KW-1185">Reference proteome</keyword>
<dbReference type="Proteomes" id="UP001054837">
    <property type="component" value="Unassembled WGS sequence"/>
</dbReference>
<evidence type="ECO:0000313" key="1">
    <source>
        <dbReference type="EMBL" id="GIX79156.1"/>
    </source>
</evidence>
<dbReference type="AlphaFoldDB" id="A0AAV4N3Z4"/>
<evidence type="ECO:0000313" key="2">
    <source>
        <dbReference type="Proteomes" id="UP001054837"/>
    </source>
</evidence>
<comment type="caution">
    <text evidence="1">The sequence shown here is derived from an EMBL/GenBank/DDBJ whole genome shotgun (WGS) entry which is preliminary data.</text>
</comment>
<gene>
    <name evidence="1" type="ORF">CDAR_254731</name>
</gene>
<sequence length="112" mass="12829">MPLNGGIISSRFRAVFCRRLLTVRERIKEDTRSYAQKCALHPTIRVDRSLSKGFPRNCLHRTLQRGTVMEGFRFALIKSEAACLPCLLLKLMLTKSFFRKHTEGSMSIGDLK</sequence>